<keyword evidence="7 10" id="KW-0786">Thiamine pyrophosphate</keyword>
<feature type="domain" description="Thiamine pyrophosphate enzyme central" evidence="12">
    <location>
        <begin position="209"/>
        <end position="313"/>
    </location>
</feature>
<evidence type="ECO:0000259" key="12">
    <source>
        <dbReference type="Pfam" id="PF00205"/>
    </source>
</evidence>
<dbReference type="InterPro" id="IPR029061">
    <property type="entry name" value="THDP-binding"/>
</dbReference>
<dbReference type="GO" id="GO:0009097">
    <property type="term" value="P:isoleucine biosynthetic process"/>
    <property type="evidence" value="ECO:0007669"/>
    <property type="project" value="TreeGrafter"/>
</dbReference>
<dbReference type="CDD" id="cd07035">
    <property type="entry name" value="TPP_PYR_POX_like"/>
    <property type="match status" value="1"/>
</dbReference>
<evidence type="ECO:0000256" key="9">
    <source>
        <dbReference type="ARBA" id="ARBA00048670"/>
    </source>
</evidence>
<keyword evidence="5" id="KW-0285">Flavoprotein</keyword>
<dbReference type="Gene3D" id="3.40.50.970">
    <property type="match status" value="2"/>
</dbReference>
<dbReference type="PANTHER" id="PTHR18968">
    <property type="entry name" value="THIAMINE PYROPHOSPHATE ENZYMES"/>
    <property type="match status" value="1"/>
</dbReference>
<dbReference type="Gene3D" id="3.40.50.1220">
    <property type="entry name" value="TPP-binding domain"/>
    <property type="match status" value="1"/>
</dbReference>
<gene>
    <name evidence="15" type="ORF">GCM10011489_28470</name>
</gene>
<reference evidence="15" key="2">
    <citation type="submission" date="2020-09" db="EMBL/GenBank/DDBJ databases">
        <authorList>
            <person name="Sun Q."/>
            <person name="Zhou Y."/>
        </authorList>
    </citation>
    <scope>NUCLEOTIDE SEQUENCE</scope>
    <source>
        <strain evidence="15">CGMCC 1.12827</strain>
    </source>
</reference>
<keyword evidence="16" id="KW-1185">Reference proteome</keyword>
<dbReference type="GO" id="GO:0005948">
    <property type="term" value="C:acetolactate synthase complex"/>
    <property type="evidence" value="ECO:0007669"/>
    <property type="project" value="TreeGrafter"/>
</dbReference>
<dbReference type="CDD" id="cd00568">
    <property type="entry name" value="TPP_enzymes"/>
    <property type="match status" value="1"/>
</dbReference>
<evidence type="ECO:0000259" key="14">
    <source>
        <dbReference type="Pfam" id="PF02776"/>
    </source>
</evidence>
<dbReference type="AlphaFoldDB" id="A0A916WY74"/>
<dbReference type="SUPFAM" id="SSF52467">
    <property type="entry name" value="DHS-like NAD/FAD-binding domain"/>
    <property type="match status" value="1"/>
</dbReference>
<protein>
    <recommendedName>
        <fullName evidence="4">acetolactate synthase</fullName>
        <ecNumber evidence="4">2.2.1.6</ecNumber>
    </recommendedName>
</protein>
<comment type="pathway">
    <text evidence="2">Amino-acid biosynthesis; L-valine biosynthesis; L-valine from pyruvate: step 1/4.</text>
</comment>
<dbReference type="GO" id="GO:0003984">
    <property type="term" value="F:acetolactate synthase activity"/>
    <property type="evidence" value="ECO:0007669"/>
    <property type="project" value="UniProtKB-EC"/>
</dbReference>
<dbReference type="InterPro" id="IPR011766">
    <property type="entry name" value="TPP_enzyme_TPP-bd"/>
</dbReference>
<evidence type="ECO:0000256" key="1">
    <source>
        <dbReference type="ARBA" id="ARBA00004974"/>
    </source>
</evidence>
<comment type="similarity">
    <text evidence="3 10">Belongs to the TPP enzyme family.</text>
</comment>
<feature type="domain" description="Thiamine pyrophosphate enzyme N-terminal TPP-binding" evidence="14">
    <location>
        <begin position="6"/>
        <end position="107"/>
    </location>
</feature>
<dbReference type="Pfam" id="PF00205">
    <property type="entry name" value="TPP_enzyme_M"/>
    <property type="match status" value="1"/>
</dbReference>
<dbReference type="InterPro" id="IPR012001">
    <property type="entry name" value="Thiamin_PyroP_enz_TPP-bd_dom"/>
</dbReference>
<sequence length="558" mass="57825">MLVRARERGVALAFGVHGANIEDVYASADDAGMPVIVAKHEFAAGAMADGVARLTGTPGMVLTTSGGGAMNVIPALAEAYDSRVPVLAVIGAPPTALTGHGAFQDMLVPPDTIDLRQLLHAVTGATAVVTHPEELDGALDEAFATLSRDRPFALVIPKDVQAQPVPVVHGLECAGQRRSRPEVADGGDDIGDGLSSLAATLVDAAEAGQPICIWVGEEVSRTRSGAHVVAIAECLGATLVASPGGADAVEAVDRHAGVTGVMGHPSAREAIAGSAHCVAIGVRMTATDRAGSDKDLEATDLVHIGMYPPRFDCASVCVDSLPDALDVLERELLSRRSAPFARADVAVRSSRTGESTVTVTHVDTPAIRGKSHLSTPEIMTVINDELPAAAAIFADAGNVGAAAVHHLTPVQTGRFTVALGMGGMGYAIAAAIGVALARTSSRTVVIAGDGAFFMHGMEMHTAVEYGADVTLIVLNNNAHGMCVTRESRYFPDTEVRNRFRSTDIAGGLAAMFAELDVRHPATVDELRGDCAELFATRGPNCIVVDCHSDEVPPFLPFL</sequence>
<evidence type="ECO:0000256" key="11">
    <source>
        <dbReference type="SAM" id="Phobius"/>
    </source>
</evidence>
<keyword evidence="8" id="KW-0028">Amino-acid biosynthesis</keyword>
<dbReference type="Proteomes" id="UP000621454">
    <property type="component" value="Unassembled WGS sequence"/>
</dbReference>
<feature type="domain" description="Thiamine pyrophosphate enzyme TPP-binding" evidence="13">
    <location>
        <begin position="395"/>
        <end position="544"/>
    </location>
</feature>
<evidence type="ECO:0000259" key="13">
    <source>
        <dbReference type="Pfam" id="PF02775"/>
    </source>
</evidence>
<evidence type="ECO:0000256" key="8">
    <source>
        <dbReference type="ARBA" id="ARBA00023304"/>
    </source>
</evidence>
<feature type="transmembrane region" description="Helical" evidence="11">
    <location>
        <begin position="415"/>
        <end position="437"/>
    </location>
</feature>
<dbReference type="GO" id="GO:0030976">
    <property type="term" value="F:thiamine pyrophosphate binding"/>
    <property type="evidence" value="ECO:0007669"/>
    <property type="project" value="InterPro"/>
</dbReference>
<dbReference type="Pfam" id="PF02776">
    <property type="entry name" value="TPP_enzyme_N"/>
    <property type="match status" value="1"/>
</dbReference>
<dbReference type="GO" id="GO:0000287">
    <property type="term" value="F:magnesium ion binding"/>
    <property type="evidence" value="ECO:0007669"/>
    <property type="project" value="InterPro"/>
</dbReference>
<keyword evidence="8" id="KW-0100">Branched-chain amino acid biosynthesis</keyword>
<proteinExistence type="inferred from homology"/>
<keyword evidence="11" id="KW-1133">Transmembrane helix</keyword>
<evidence type="ECO:0000313" key="15">
    <source>
        <dbReference type="EMBL" id="GGB39043.1"/>
    </source>
</evidence>
<organism evidence="15 16">
    <name type="scientific">Gordonia jinhuaensis</name>
    <dbReference type="NCBI Taxonomy" id="1517702"/>
    <lineage>
        <taxon>Bacteria</taxon>
        <taxon>Bacillati</taxon>
        <taxon>Actinomycetota</taxon>
        <taxon>Actinomycetes</taxon>
        <taxon>Mycobacteriales</taxon>
        <taxon>Gordoniaceae</taxon>
        <taxon>Gordonia</taxon>
    </lineage>
</organism>
<dbReference type="GO" id="GO:0009099">
    <property type="term" value="P:L-valine biosynthetic process"/>
    <property type="evidence" value="ECO:0007669"/>
    <property type="project" value="TreeGrafter"/>
</dbReference>
<evidence type="ECO:0000256" key="7">
    <source>
        <dbReference type="ARBA" id="ARBA00023052"/>
    </source>
</evidence>
<evidence type="ECO:0000256" key="6">
    <source>
        <dbReference type="ARBA" id="ARBA00022827"/>
    </source>
</evidence>
<evidence type="ECO:0000256" key="3">
    <source>
        <dbReference type="ARBA" id="ARBA00007812"/>
    </source>
</evidence>
<keyword evidence="11" id="KW-0812">Transmembrane</keyword>
<dbReference type="Pfam" id="PF02775">
    <property type="entry name" value="TPP_enzyme_C"/>
    <property type="match status" value="1"/>
</dbReference>
<evidence type="ECO:0000256" key="10">
    <source>
        <dbReference type="RuleBase" id="RU362132"/>
    </source>
</evidence>
<evidence type="ECO:0000256" key="2">
    <source>
        <dbReference type="ARBA" id="ARBA00005025"/>
    </source>
</evidence>
<comment type="caution">
    <text evidence="15">The sequence shown here is derived from an EMBL/GenBank/DDBJ whole genome shotgun (WGS) entry which is preliminary data.</text>
</comment>
<dbReference type="SUPFAM" id="SSF52518">
    <property type="entry name" value="Thiamin diphosphate-binding fold (THDP-binding)"/>
    <property type="match status" value="2"/>
</dbReference>
<keyword evidence="6" id="KW-0274">FAD</keyword>
<evidence type="ECO:0000256" key="5">
    <source>
        <dbReference type="ARBA" id="ARBA00022630"/>
    </source>
</evidence>
<dbReference type="GO" id="GO:0050660">
    <property type="term" value="F:flavin adenine dinucleotide binding"/>
    <property type="evidence" value="ECO:0007669"/>
    <property type="project" value="TreeGrafter"/>
</dbReference>
<name>A0A916WY74_9ACTN</name>
<accession>A0A916WY74</accession>
<comment type="pathway">
    <text evidence="1">Amino-acid biosynthesis; L-isoleucine biosynthesis; L-isoleucine from 2-oxobutanoate: step 1/4.</text>
</comment>
<dbReference type="InterPro" id="IPR029035">
    <property type="entry name" value="DHS-like_NAD/FAD-binding_dom"/>
</dbReference>
<dbReference type="EC" id="2.2.1.6" evidence="4"/>
<reference evidence="15" key="1">
    <citation type="journal article" date="2014" name="Int. J. Syst. Evol. Microbiol.">
        <title>Complete genome sequence of Corynebacterium casei LMG S-19264T (=DSM 44701T), isolated from a smear-ripened cheese.</title>
        <authorList>
            <consortium name="US DOE Joint Genome Institute (JGI-PGF)"/>
            <person name="Walter F."/>
            <person name="Albersmeier A."/>
            <person name="Kalinowski J."/>
            <person name="Ruckert C."/>
        </authorList>
    </citation>
    <scope>NUCLEOTIDE SEQUENCE</scope>
    <source>
        <strain evidence="15">CGMCC 1.12827</strain>
    </source>
</reference>
<dbReference type="InterPro" id="IPR045229">
    <property type="entry name" value="TPP_enz"/>
</dbReference>
<keyword evidence="11" id="KW-0472">Membrane</keyword>
<dbReference type="PANTHER" id="PTHR18968:SF13">
    <property type="entry name" value="ACETOLACTATE SYNTHASE CATALYTIC SUBUNIT, MITOCHONDRIAL"/>
    <property type="match status" value="1"/>
</dbReference>
<dbReference type="InterPro" id="IPR012000">
    <property type="entry name" value="Thiamin_PyroP_enz_cen_dom"/>
</dbReference>
<evidence type="ECO:0000313" key="16">
    <source>
        <dbReference type="Proteomes" id="UP000621454"/>
    </source>
</evidence>
<evidence type="ECO:0000256" key="4">
    <source>
        <dbReference type="ARBA" id="ARBA00013145"/>
    </source>
</evidence>
<dbReference type="EMBL" id="BMGC01000022">
    <property type="protein sequence ID" value="GGB39043.1"/>
    <property type="molecule type" value="Genomic_DNA"/>
</dbReference>
<comment type="catalytic activity">
    <reaction evidence="9">
        <text>2 pyruvate + H(+) = (2S)-2-acetolactate + CO2</text>
        <dbReference type="Rhea" id="RHEA:25249"/>
        <dbReference type="ChEBI" id="CHEBI:15361"/>
        <dbReference type="ChEBI" id="CHEBI:15378"/>
        <dbReference type="ChEBI" id="CHEBI:16526"/>
        <dbReference type="ChEBI" id="CHEBI:58476"/>
        <dbReference type="EC" id="2.2.1.6"/>
    </reaction>
</comment>